<dbReference type="NCBIfam" id="TIGR01733">
    <property type="entry name" value="AA-adenyl-dom"/>
    <property type="match status" value="1"/>
</dbReference>
<dbReference type="EMBL" id="UGRY01000002">
    <property type="protein sequence ID" value="SUA76519.1"/>
    <property type="molecule type" value="Genomic_DNA"/>
</dbReference>
<dbReference type="FunFam" id="2.30.38.10:FF:000001">
    <property type="entry name" value="Non-ribosomal peptide synthetase PvdI"/>
    <property type="match status" value="1"/>
</dbReference>
<dbReference type="Gene3D" id="3.30.559.10">
    <property type="entry name" value="Chloramphenicol acetyltransferase-like domain"/>
    <property type="match status" value="1"/>
</dbReference>
<dbReference type="Gene3D" id="3.40.50.12780">
    <property type="entry name" value="N-terminal domain of ligase-like"/>
    <property type="match status" value="1"/>
</dbReference>
<dbReference type="FunFam" id="3.40.50.12780:FF:000012">
    <property type="entry name" value="Non-ribosomal peptide synthetase"/>
    <property type="match status" value="1"/>
</dbReference>
<evidence type="ECO:0000256" key="4">
    <source>
        <dbReference type="ARBA" id="ARBA00022553"/>
    </source>
</evidence>
<dbReference type="CDD" id="cd05930">
    <property type="entry name" value="A_NRPS"/>
    <property type="match status" value="1"/>
</dbReference>
<evidence type="ECO:0000256" key="2">
    <source>
        <dbReference type="ARBA" id="ARBA00006432"/>
    </source>
</evidence>
<dbReference type="InterPro" id="IPR001242">
    <property type="entry name" value="Condensation_dom"/>
</dbReference>
<comment type="cofactor">
    <cofactor evidence="1">
        <name>pantetheine 4'-phosphate</name>
        <dbReference type="ChEBI" id="CHEBI:47942"/>
    </cofactor>
</comment>
<dbReference type="InterPro" id="IPR010071">
    <property type="entry name" value="AA_adenyl_dom"/>
</dbReference>
<dbReference type="SUPFAM" id="SSF52777">
    <property type="entry name" value="CoA-dependent acyltransferases"/>
    <property type="match status" value="2"/>
</dbReference>
<dbReference type="Gene3D" id="3.30.300.30">
    <property type="match status" value="1"/>
</dbReference>
<dbReference type="InterPro" id="IPR025110">
    <property type="entry name" value="AMP-bd_C"/>
</dbReference>
<dbReference type="FunFam" id="3.30.300.30:FF:000010">
    <property type="entry name" value="Enterobactin synthetase component F"/>
    <property type="match status" value="1"/>
</dbReference>
<dbReference type="Pfam" id="PF00550">
    <property type="entry name" value="PP-binding"/>
    <property type="match status" value="1"/>
</dbReference>
<dbReference type="GO" id="GO:0043041">
    <property type="term" value="P:amino acid activation for nonribosomal peptide biosynthetic process"/>
    <property type="evidence" value="ECO:0007669"/>
    <property type="project" value="TreeGrafter"/>
</dbReference>
<reference evidence="7 8" key="1">
    <citation type="submission" date="2018-06" db="EMBL/GenBank/DDBJ databases">
        <authorList>
            <consortium name="Pathogen Informatics"/>
            <person name="Doyle S."/>
        </authorList>
    </citation>
    <scope>NUCLEOTIDE SEQUENCE [LARGE SCALE GENOMIC DNA]</scope>
    <source>
        <strain evidence="7 8">NCTC1934</strain>
    </source>
</reference>
<dbReference type="STRING" id="1406858.GCA_000710895_07218"/>
<dbReference type="InterPro" id="IPR045851">
    <property type="entry name" value="AMP-bd_C_sf"/>
</dbReference>
<name>A0A378YJC3_9NOCA</name>
<feature type="region of interest" description="Disordered" evidence="5">
    <location>
        <begin position="1153"/>
        <end position="1172"/>
    </location>
</feature>
<dbReference type="GO" id="GO:0008610">
    <property type="term" value="P:lipid biosynthetic process"/>
    <property type="evidence" value="ECO:0007669"/>
    <property type="project" value="UniProtKB-ARBA"/>
</dbReference>
<keyword evidence="8" id="KW-1185">Reference proteome</keyword>
<dbReference type="Gene3D" id="3.40.50.1820">
    <property type="entry name" value="alpha/beta hydrolase"/>
    <property type="match status" value="1"/>
</dbReference>
<dbReference type="SMART" id="SM00823">
    <property type="entry name" value="PKS_PP"/>
    <property type="match status" value="1"/>
</dbReference>
<dbReference type="InterPro" id="IPR009081">
    <property type="entry name" value="PP-bd_ACP"/>
</dbReference>
<dbReference type="FunFam" id="3.40.50.980:FF:000001">
    <property type="entry name" value="Non-ribosomal peptide synthetase"/>
    <property type="match status" value="1"/>
</dbReference>
<evidence type="ECO:0000256" key="3">
    <source>
        <dbReference type="ARBA" id="ARBA00022450"/>
    </source>
</evidence>
<dbReference type="SUPFAM" id="SSF47336">
    <property type="entry name" value="ACP-like"/>
    <property type="match status" value="1"/>
</dbReference>
<dbReference type="InterPro" id="IPR020806">
    <property type="entry name" value="PKS_PP-bd"/>
</dbReference>
<dbReference type="PROSITE" id="PS00455">
    <property type="entry name" value="AMP_BINDING"/>
    <property type="match status" value="1"/>
</dbReference>
<keyword evidence="3" id="KW-0596">Phosphopantetheine</keyword>
<dbReference type="GO" id="GO:0044550">
    <property type="term" value="P:secondary metabolite biosynthetic process"/>
    <property type="evidence" value="ECO:0007669"/>
    <property type="project" value="UniProtKB-ARBA"/>
</dbReference>
<dbReference type="PANTHER" id="PTHR45527:SF1">
    <property type="entry name" value="FATTY ACID SYNTHASE"/>
    <property type="match status" value="1"/>
</dbReference>
<evidence type="ECO:0000256" key="5">
    <source>
        <dbReference type="SAM" id="MobiDB-lite"/>
    </source>
</evidence>
<feature type="domain" description="Carrier" evidence="6">
    <location>
        <begin position="1079"/>
        <end position="1154"/>
    </location>
</feature>
<dbReference type="FunFam" id="1.10.1200.10:FF:000005">
    <property type="entry name" value="Nonribosomal peptide synthetase 1"/>
    <property type="match status" value="1"/>
</dbReference>
<protein>
    <submittedName>
        <fullName evidence="7">Dimodular nonribosomal peptide synthase</fullName>
    </submittedName>
</protein>
<dbReference type="InterPro" id="IPR042099">
    <property type="entry name" value="ANL_N_sf"/>
</dbReference>
<proteinExistence type="inferred from homology"/>
<dbReference type="PROSITE" id="PS50075">
    <property type="entry name" value="CARRIER"/>
    <property type="match status" value="1"/>
</dbReference>
<dbReference type="Pfam" id="PF00668">
    <property type="entry name" value="Condensation"/>
    <property type="match status" value="2"/>
</dbReference>
<dbReference type="UniPathway" id="UPA00011"/>
<comment type="similarity">
    <text evidence="2">Belongs to the ATP-dependent AMP-binding enzyme family.</text>
</comment>
<dbReference type="InterPro" id="IPR020845">
    <property type="entry name" value="AMP-binding_CS"/>
</dbReference>
<dbReference type="SUPFAM" id="SSF56801">
    <property type="entry name" value="Acetyl-CoA synthetase-like"/>
    <property type="match status" value="1"/>
</dbReference>
<dbReference type="InterPro" id="IPR006162">
    <property type="entry name" value="Ppantetheine_attach_site"/>
</dbReference>
<dbReference type="PROSITE" id="PS00012">
    <property type="entry name" value="PHOSPHOPANTETHEINE"/>
    <property type="match status" value="1"/>
</dbReference>
<dbReference type="PANTHER" id="PTHR45527">
    <property type="entry name" value="NONRIBOSOMAL PEPTIDE SYNTHETASE"/>
    <property type="match status" value="1"/>
</dbReference>
<evidence type="ECO:0000313" key="7">
    <source>
        <dbReference type="EMBL" id="SUA76519.1"/>
    </source>
</evidence>
<dbReference type="InterPro" id="IPR029058">
    <property type="entry name" value="AB_hydrolase_fold"/>
</dbReference>
<dbReference type="Gene3D" id="3.30.559.30">
    <property type="entry name" value="Nonribosomal peptide synthetase, condensation domain"/>
    <property type="match status" value="1"/>
</dbReference>
<dbReference type="InterPro" id="IPR036736">
    <property type="entry name" value="ACP-like_sf"/>
</dbReference>
<dbReference type="GO" id="GO:0031177">
    <property type="term" value="F:phosphopantetheine binding"/>
    <property type="evidence" value="ECO:0007669"/>
    <property type="project" value="InterPro"/>
</dbReference>
<dbReference type="GO" id="GO:0005829">
    <property type="term" value="C:cytosol"/>
    <property type="evidence" value="ECO:0007669"/>
    <property type="project" value="TreeGrafter"/>
</dbReference>
<evidence type="ECO:0000256" key="1">
    <source>
        <dbReference type="ARBA" id="ARBA00001957"/>
    </source>
</evidence>
<dbReference type="AlphaFoldDB" id="A0A378YJC3"/>
<organism evidence="7 8">
    <name type="scientific">Nocardia otitidiscaviarum</name>
    <dbReference type="NCBI Taxonomy" id="1823"/>
    <lineage>
        <taxon>Bacteria</taxon>
        <taxon>Bacillati</taxon>
        <taxon>Actinomycetota</taxon>
        <taxon>Actinomycetes</taxon>
        <taxon>Mycobacteriales</taxon>
        <taxon>Nocardiaceae</taxon>
        <taxon>Nocardia</taxon>
    </lineage>
</organism>
<evidence type="ECO:0000313" key="8">
    <source>
        <dbReference type="Proteomes" id="UP000255467"/>
    </source>
</evidence>
<gene>
    <name evidence="7" type="primary">dhbF_3</name>
    <name evidence="7" type="ORF">NCTC1934_02585</name>
</gene>
<dbReference type="InterPro" id="IPR000873">
    <property type="entry name" value="AMP-dep_synth/lig_dom"/>
</dbReference>
<dbReference type="InterPro" id="IPR023213">
    <property type="entry name" value="CAT-like_dom_sf"/>
</dbReference>
<dbReference type="Pfam" id="PF00501">
    <property type="entry name" value="AMP-binding"/>
    <property type="match status" value="1"/>
</dbReference>
<evidence type="ECO:0000259" key="6">
    <source>
        <dbReference type="PROSITE" id="PS50075"/>
    </source>
</evidence>
<dbReference type="GO" id="GO:0003824">
    <property type="term" value="F:catalytic activity"/>
    <property type="evidence" value="ECO:0007669"/>
    <property type="project" value="InterPro"/>
</dbReference>
<dbReference type="Proteomes" id="UP000255467">
    <property type="component" value="Unassembled WGS sequence"/>
</dbReference>
<dbReference type="Pfam" id="PF13193">
    <property type="entry name" value="AMP-binding_C"/>
    <property type="match status" value="1"/>
</dbReference>
<sequence>MLIRMSVTASPAVDRHPLSVGQRRMWFLQARDPEDTTLNICVAYRLSGALDVARLRAAVDTVAARHDVLRTTYGVDAEGEPYQVRSEGISLPWQTHDVSGLPPADRARRVAVLARREFARSFDLAAEPPLRPTLVRTAATEHVLLLAVHRICWDDDSWPVFFAEVDAAYNGHEMAALPARFIDIEVTLAAEVNAAAPANAAARADINAAEINAAVDRSATGTADTAAFDTAAVVNVAAPAAAGLARVTDVVPPAAAGAARAAAGAAPAAAGAAPGTDDTVRAAHDTVRAAHDTARAADSAARAADDTDDAAAVAYWRSVLRPLPDPLLLPGSAVMNPSKRADRATIALPRDLLDRVDSYARDHAATPFAVLLAAYAALVERYTAAGDFLVSIPVTNRRSAAARRLIGYFGNTLLLRPTPHSAATFGELVAATERHCREALAHGRVGIDRIVREANPERVAGRDGMDQLVRLGFSTRESTHGFTLDGVTSTRLDQLGAPTAQVPLALAVVTDSAGDALVEAEYQVDVLTRPLVESMLEHYVRLLDSALAAPHRRIGDLDMLGARDRDAVLAASRGAVAEIAPTTMVGLFERSVAAAPHTLALVSDTAELTYAALDRRVNRLAHWLIRRGVGAEDLVGLRLGASIEFLVAVYAVLKAGAAYLPIDPADPVDRVDYLIEDAGPCLVLGRAELELAEELAAALPESAPTDDDRVRPLRPANLAYVIYTSGSTGRPKGVPVAHAAIAEHVLSFIADWGMTSDDRLLQSSSVGFDASLLDIFVTLALGARLVVPKPGAFQDIRYVAELIAERGVTVLHMVPSMLSTFLQLPEISAWRALRRVPVGGEPLPGEVADRFAGVFDAELRNHYGPTEAVVCATHMPVDGPMGPGIVPIGIPNRNVHAYVLDAALHLVPAGVVGELYLGGAQLARGYLGRPGLTAASFVADPFTPGARLYRSGDLVRRNEFGELEFVGRADEQVKVRGYRIELGEVEAALSAHAAVARCVVLVADDPATGPMLAAYLVPAPDRTVDIERVRAHAAAVLPDYMVPRAFAVVDEIPRTASGKLDKRALPAPHGVVRRRRHREPATDAERRMCALFARLFARDRVGADDSFFDLGGHSLLVTRLAARIHAEFGVELAVRTIVDMPTVAELAAAVADRTASARPQEPPHRAATIAPV</sequence>
<accession>A0A378YJC3</accession>
<keyword evidence="4" id="KW-0597">Phosphoprotein</keyword>